<dbReference type="GO" id="GO:0003723">
    <property type="term" value="F:RNA binding"/>
    <property type="evidence" value="ECO:0007669"/>
    <property type="project" value="UniProtKB-UniRule"/>
</dbReference>
<dbReference type="PANTHER" id="PTHR43694:SF1">
    <property type="entry name" value="RIBONUCLEASE J"/>
    <property type="match status" value="1"/>
</dbReference>
<feature type="binding site" evidence="12">
    <location>
        <position position="106"/>
    </location>
    <ligand>
        <name>Zn(2+)</name>
        <dbReference type="ChEBI" id="CHEBI:29105"/>
        <label>1</label>
        <note>catalytic</note>
    </ligand>
</feature>
<dbReference type="InterPro" id="IPR041636">
    <property type="entry name" value="RNase_J_C"/>
</dbReference>
<dbReference type="PATRIC" id="fig|1618657.3.peg.286"/>
<dbReference type="EC" id="3.1.-.-" evidence="9"/>
<feature type="domain" description="Metallo-beta-lactamase" evidence="14">
    <location>
        <begin position="49"/>
        <end position="245"/>
    </location>
</feature>
<comment type="cofactor">
    <cofactor evidence="12">
        <name>Ca(2+)</name>
        <dbReference type="ChEBI" id="CHEBI:29108"/>
    </cofactor>
    <text evidence="12">Binds 1 Ca(2+) cation per subunit. Seen in 1 crystal structure, it is not clear if it is physiologically important.</text>
</comment>
<evidence type="ECO:0000256" key="1">
    <source>
        <dbReference type="ARBA" id="ARBA00022490"/>
    </source>
</evidence>
<protein>
    <recommendedName>
        <fullName evidence="9">Ribonuclease J</fullName>
        <shortName evidence="9">RNase J</shortName>
        <ecNumber evidence="9">3.1.-.-</ecNumber>
    </recommendedName>
</protein>
<dbReference type="AlphaFoldDB" id="A0A0G1K3Z9"/>
<evidence type="ECO:0000313" key="15">
    <source>
        <dbReference type="EMBL" id="KKT78466.1"/>
    </source>
</evidence>
<feature type="active site" description="Proton acceptor" evidence="10">
    <location>
        <position position="398"/>
    </location>
</feature>
<evidence type="ECO:0000256" key="10">
    <source>
        <dbReference type="PIRSR" id="PIRSR004803-1"/>
    </source>
</evidence>
<feature type="binding site" evidence="12">
    <location>
        <position position="104"/>
    </location>
    <ligand>
        <name>Zn(2+)</name>
        <dbReference type="ChEBI" id="CHEBI:29105"/>
        <label>1</label>
        <note>catalytic</note>
    </ligand>
</feature>
<dbReference type="InterPro" id="IPR011108">
    <property type="entry name" value="RMMBL"/>
</dbReference>
<comment type="cofactor">
    <cofactor evidence="12">
        <name>Zn(2+)</name>
        <dbReference type="ChEBI" id="CHEBI:29105"/>
    </cofactor>
    <text evidence="12">Binds 2 Zn(2+) ions per subunit. It is not clear if Zn(2+) or Mg(2+) is physiologically important.</text>
</comment>
<evidence type="ECO:0000256" key="11">
    <source>
        <dbReference type="PIRSR" id="PIRSR004803-2"/>
    </source>
</evidence>
<evidence type="ECO:0000256" key="5">
    <source>
        <dbReference type="ARBA" id="ARBA00022801"/>
    </source>
</evidence>
<dbReference type="SUPFAM" id="SSF56281">
    <property type="entry name" value="Metallo-hydrolase/oxidoreductase"/>
    <property type="match status" value="1"/>
</dbReference>
<feature type="binding site" evidence="12">
    <location>
        <position position="474"/>
    </location>
    <ligand>
        <name>Ca(2+)</name>
        <dbReference type="ChEBI" id="CHEBI:29108"/>
    </ligand>
</feature>
<dbReference type="InterPro" id="IPR055132">
    <property type="entry name" value="RNase_J_b_CASP"/>
</dbReference>
<evidence type="ECO:0000259" key="14">
    <source>
        <dbReference type="SMART" id="SM00849"/>
    </source>
</evidence>
<dbReference type="PIRSF" id="PIRSF004803">
    <property type="entry name" value="RnjA"/>
    <property type="match status" value="1"/>
</dbReference>
<keyword evidence="4 9" id="KW-0255">Endonuclease</keyword>
<comment type="similarity">
    <text evidence="9">Belongs to the metallo-beta-lactamase superfamily. RNA-metabolizing metallo-beta-lactamase-like family. Bacterial RNase J subfamily.</text>
</comment>
<organism evidence="15 16">
    <name type="scientific">Candidatus Giovannonibacteria bacterium GW2011_GWC2_44_8</name>
    <dbReference type="NCBI Taxonomy" id="1618657"/>
    <lineage>
        <taxon>Bacteria</taxon>
        <taxon>Candidatus Giovannoniibacteriota</taxon>
    </lineage>
</organism>
<feature type="binding site" evidence="12">
    <location>
        <position position="107"/>
    </location>
    <ligand>
        <name>Zn(2+)</name>
        <dbReference type="ChEBI" id="CHEBI:29105"/>
        <label>1</label>
        <note>catalytic</note>
    </ligand>
</feature>
<dbReference type="NCBIfam" id="TIGR00649">
    <property type="entry name" value="MG423"/>
    <property type="match status" value="1"/>
</dbReference>
<dbReference type="Pfam" id="PF22505">
    <property type="entry name" value="RNase_J_b_CASP"/>
    <property type="match status" value="1"/>
</dbReference>
<dbReference type="Pfam" id="PF17770">
    <property type="entry name" value="RNase_J_C"/>
    <property type="match status" value="1"/>
</dbReference>
<keyword evidence="3 12" id="KW-0479">Metal-binding</keyword>
<evidence type="ECO:0000256" key="12">
    <source>
        <dbReference type="PIRSR" id="PIRSR004803-3"/>
    </source>
</evidence>
<dbReference type="GO" id="GO:0005737">
    <property type="term" value="C:cytoplasm"/>
    <property type="evidence" value="ECO:0007669"/>
    <property type="project" value="UniProtKB-SubCell"/>
</dbReference>
<evidence type="ECO:0000256" key="6">
    <source>
        <dbReference type="ARBA" id="ARBA00022833"/>
    </source>
</evidence>
<proteinExistence type="inferred from homology"/>
<name>A0A0G1K3Z9_9BACT</name>
<feature type="binding site" evidence="12">
    <location>
        <position position="102"/>
    </location>
    <ligand>
        <name>Zn(2+)</name>
        <dbReference type="ChEBI" id="CHEBI:29105"/>
        <label>1</label>
        <note>catalytic</note>
    </ligand>
</feature>
<feature type="binding site" evidence="9 11">
    <location>
        <begin position="394"/>
        <end position="398"/>
    </location>
    <ligand>
        <name>substrate</name>
    </ligand>
</feature>
<dbReference type="Pfam" id="PF00753">
    <property type="entry name" value="Lactamase_B"/>
    <property type="match status" value="1"/>
</dbReference>
<comment type="function">
    <text evidence="9">An RNase that has 5'-3' exonuclease and possibly endonuclease activity. Involved in maturation of rRNA and in some organisms also mRNA maturation and/or decay.</text>
</comment>
<evidence type="ECO:0000256" key="9">
    <source>
        <dbReference type="HAMAP-Rule" id="MF_01491"/>
    </source>
</evidence>
<dbReference type="InterPro" id="IPR036866">
    <property type="entry name" value="RibonucZ/Hydroxyglut_hydro"/>
</dbReference>
<dbReference type="SMART" id="SM00849">
    <property type="entry name" value="Lactamase_B"/>
    <property type="match status" value="1"/>
</dbReference>
<accession>A0A0G1K3Z9</accession>
<dbReference type="Pfam" id="PF07521">
    <property type="entry name" value="RMMBL"/>
    <property type="match status" value="1"/>
</dbReference>
<keyword evidence="1 9" id="KW-0963">Cytoplasm</keyword>
<gene>
    <name evidence="9" type="primary">rnj</name>
    <name evidence="15" type="ORF">UW74_C0023G0005</name>
</gene>
<feature type="binding site" evidence="12">
    <location>
        <position position="77"/>
    </location>
    <ligand>
        <name>Ca(2+)</name>
        <dbReference type="ChEBI" id="CHEBI:29108"/>
    </ligand>
</feature>
<feature type="active site" description="Proton donor" evidence="10">
    <location>
        <position position="225"/>
    </location>
</feature>
<evidence type="ECO:0000256" key="7">
    <source>
        <dbReference type="ARBA" id="ARBA00022839"/>
    </source>
</evidence>
<dbReference type="GO" id="GO:0004521">
    <property type="term" value="F:RNA endonuclease activity"/>
    <property type="evidence" value="ECO:0007669"/>
    <property type="project" value="UniProtKB-UniRule"/>
</dbReference>
<evidence type="ECO:0000256" key="13">
    <source>
        <dbReference type="SAM" id="MobiDB-lite"/>
    </source>
</evidence>
<dbReference type="GO" id="GO:0004534">
    <property type="term" value="F:5'-3' RNA exonuclease activity"/>
    <property type="evidence" value="ECO:0007669"/>
    <property type="project" value="UniProtKB-UniRule"/>
</dbReference>
<keyword evidence="8 9" id="KW-0694">RNA-binding</keyword>
<dbReference type="GO" id="GO:0008270">
    <property type="term" value="F:zinc ion binding"/>
    <property type="evidence" value="ECO:0007669"/>
    <property type="project" value="InterPro"/>
</dbReference>
<reference evidence="15 16" key="1">
    <citation type="journal article" date="2015" name="Nature">
        <title>rRNA introns, odd ribosomes, and small enigmatic genomes across a large radiation of phyla.</title>
        <authorList>
            <person name="Brown C.T."/>
            <person name="Hug L.A."/>
            <person name="Thomas B.C."/>
            <person name="Sharon I."/>
            <person name="Castelle C.J."/>
            <person name="Singh A."/>
            <person name="Wilkins M.J."/>
            <person name="Williams K.H."/>
            <person name="Banfield J.F."/>
        </authorList>
    </citation>
    <scope>NUCLEOTIDE SEQUENCE [LARGE SCALE GENOMIC DNA]</scope>
</reference>
<keyword evidence="7 9" id="KW-0269">Exonuclease</keyword>
<feature type="binding site" evidence="12">
    <location>
        <position position="79"/>
    </location>
    <ligand>
        <name>Zn(2+)</name>
        <dbReference type="ChEBI" id="CHEBI:29105"/>
        <label>2</label>
        <note>catalytic</note>
    </ligand>
</feature>
<comment type="subcellular location">
    <subcellularLocation>
        <location evidence="9">Cytoplasm</location>
    </subcellularLocation>
</comment>
<dbReference type="InterPro" id="IPR030854">
    <property type="entry name" value="RNase_J_bac"/>
</dbReference>
<keyword evidence="9" id="KW-0698">rRNA processing</keyword>
<dbReference type="Gene3D" id="3.10.20.580">
    <property type="match status" value="1"/>
</dbReference>
<evidence type="ECO:0000256" key="2">
    <source>
        <dbReference type="ARBA" id="ARBA00022722"/>
    </source>
</evidence>
<dbReference type="Gene3D" id="3.40.50.10710">
    <property type="entry name" value="Metallo-hydrolase/oxidoreductase"/>
    <property type="match status" value="1"/>
</dbReference>
<keyword evidence="2 9" id="KW-0540">Nuclease</keyword>
<evidence type="ECO:0000256" key="3">
    <source>
        <dbReference type="ARBA" id="ARBA00022723"/>
    </source>
</evidence>
<keyword evidence="12" id="KW-0106">Calcium</keyword>
<dbReference type="EMBL" id="LCJM01000023">
    <property type="protein sequence ID" value="KKT78466.1"/>
    <property type="molecule type" value="Genomic_DNA"/>
</dbReference>
<keyword evidence="6 12" id="KW-0862">Zinc</keyword>
<comment type="caution">
    <text evidence="15">The sequence shown here is derived from an EMBL/GenBank/DDBJ whole genome shotgun (WGS) entry which is preliminary data.</text>
</comment>
<evidence type="ECO:0000313" key="16">
    <source>
        <dbReference type="Proteomes" id="UP000034889"/>
    </source>
</evidence>
<dbReference type="HAMAP" id="MF_01491">
    <property type="entry name" value="RNase_J_bact"/>
    <property type="match status" value="1"/>
</dbReference>
<dbReference type="GO" id="GO:0006364">
    <property type="term" value="P:rRNA processing"/>
    <property type="evidence" value="ECO:0007669"/>
    <property type="project" value="UniProtKB-UniRule"/>
</dbReference>
<dbReference type="InterPro" id="IPR042173">
    <property type="entry name" value="RNase_J_2"/>
</dbReference>
<dbReference type="Proteomes" id="UP000034889">
    <property type="component" value="Unassembled WGS sequence"/>
</dbReference>
<keyword evidence="5 9" id="KW-0378">Hydrolase</keyword>
<dbReference type="PANTHER" id="PTHR43694">
    <property type="entry name" value="RIBONUCLEASE J"/>
    <property type="match status" value="1"/>
</dbReference>
<feature type="binding site" evidence="12">
    <location>
        <position position="171"/>
    </location>
    <ligand>
        <name>Zn(2+)</name>
        <dbReference type="ChEBI" id="CHEBI:29105"/>
        <label>1</label>
        <note>catalytic</note>
    </ligand>
</feature>
<evidence type="ECO:0000256" key="8">
    <source>
        <dbReference type="ARBA" id="ARBA00022884"/>
    </source>
</evidence>
<feature type="binding site" evidence="12">
    <location>
        <position position="420"/>
    </location>
    <ligand>
        <name>Zn(2+)</name>
        <dbReference type="ChEBI" id="CHEBI:29105"/>
        <label>1</label>
        <note>catalytic</note>
    </ligand>
</feature>
<feature type="binding site" evidence="12">
    <location>
        <position position="193"/>
    </location>
    <ligand>
        <name>Zn(2+)</name>
        <dbReference type="ChEBI" id="CHEBI:29105"/>
        <label>1</label>
        <note>catalytic</note>
    </ligand>
</feature>
<comment type="subunit">
    <text evidence="9">Homodimer, may be a subunit of the RNA degradosome.</text>
</comment>
<feature type="region of interest" description="Disordered" evidence="13">
    <location>
        <begin position="1"/>
        <end position="25"/>
    </location>
</feature>
<dbReference type="InterPro" id="IPR004613">
    <property type="entry name" value="RNase_J"/>
</dbReference>
<dbReference type="CDD" id="cd07714">
    <property type="entry name" value="RNaseJ_MBL-fold"/>
    <property type="match status" value="1"/>
</dbReference>
<dbReference type="InterPro" id="IPR001279">
    <property type="entry name" value="Metallo-B-lactamas"/>
</dbReference>
<feature type="compositionally biased region" description="Basic and acidic residues" evidence="13">
    <location>
        <begin position="1"/>
        <end position="20"/>
    </location>
</feature>
<dbReference type="Gene3D" id="3.60.15.10">
    <property type="entry name" value="Ribonuclease Z/Hydroxyacylglutathione hydrolase-like"/>
    <property type="match status" value="1"/>
</dbReference>
<sequence>MTPTKQLERRTKFGRRDARQHMPVVQQRPIASSGLNLRFVPLGGCGEVTRSCYVYEYKDDIVIVDMGLQFPEEDMPGIDYIIPNVDYLRPKKKNIRGIIVTHGHLDHIGAIPHLLEPLGYPVIYTMPLTRGMILKRQEDFKGSSHPKIELVDENSKLKLGNFDIEFFHVNHNIPNSLGIVLKSPAGIAVHTGDWKFDHTPVNEKPADITRLKEIGSEDVMLMVSDSTGSQKSGRTISEAEIQRNLEEIFLKTEGRLIAATFSSLLTRVQQLIWLSEKYGRKVLIEGSSMKSTVAVAQELGYLKIKSGTIIGKEELSHVASKNLTIICTGAQGEDRAALMRIANNEHKYLQLEKDDSVIFSSSVVPGNEASVQRLKDILYKKAKKIYHSESMDIHASGHAQGDDLKEMLEIINPKYFIPMHGTYFMLKLHADIAMESGIKIPNIVIAEDGDIVEMNKNQIKKLGQRVPVNLVMVDGLGVGDVKEVVLRDRQMLAEDGIFVIIAVVDSETGKVKGSPDIISRGFVYLRESRELLAQARHLIKKVIEESSAQMHPINWTFLRDELRESLGKFLFRKTERRPMVLPVIIEV</sequence>
<evidence type="ECO:0000256" key="4">
    <source>
        <dbReference type="ARBA" id="ARBA00022759"/>
    </source>
</evidence>